<organism evidence="1 2">
    <name type="scientific">Helianthus annuus</name>
    <name type="common">Common sunflower</name>
    <dbReference type="NCBI Taxonomy" id="4232"/>
    <lineage>
        <taxon>Eukaryota</taxon>
        <taxon>Viridiplantae</taxon>
        <taxon>Streptophyta</taxon>
        <taxon>Embryophyta</taxon>
        <taxon>Tracheophyta</taxon>
        <taxon>Spermatophyta</taxon>
        <taxon>Magnoliopsida</taxon>
        <taxon>eudicotyledons</taxon>
        <taxon>Gunneridae</taxon>
        <taxon>Pentapetalae</taxon>
        <taxon>asterids</taxon>
        <taxon>campanulids</taxon>
        <taxon>Asterales</taxon>
        <taxon>Asteraceae</taxon>
        <taxon>Asteroideae</taxon>
        <taxon>Heliantheae alliance</taxon>
        <taxon>Heliantheae</taxon>
        <taxon>Helianthus</taxon>
    </lineage>
</organism>
<accession>A0A9K3EEX4</accession>
<evidence type="ECO:0000313" key="2">
    <source>
        <dbReference type="Proteomes" id="UP000215914"/>
    </source>
</evidence>
<dbReference type="AlphaFoldDB" id="A0A9K3EEX4"/>
<sequence>MYVMSSSCVGEMMSSEFRDCDFCLDESQVLNCVFNSCLMVVSYEQDFYYVIL</sequence>
<reference evidence="1" key="2">
    <citation type="submission" date="2020-06" db="EMBL/GenBank/DDBJ databases">
        <title>Helianthus annuus Genome sequencing and assembly Release 2.</title>
        <authorList>
            <person name="Gouzy J."/>
            <person name="Langlade N."/>
            <person name="Munos S."/>
        </authorList>
    </citation>
    <scope>NUCLEOTIDE SEQUENCE</scope>
    <source>
        <tissue evidence="1">Leaves</tissue>
    </source>
</reference>
<gene>
    <name evidence="1" type="ORF">HanXRQr2_Chr13g0570131</name>
</gene>
<comment type="caution">
    <text evidence="1">The sequence shown here is derived from an EMBL/GenBank/DDBJ whole genome shotgun (WGS) entry which is preliminary data.</text>
</comment>
<evidence type="ECO:0000313" key="1">
    <source>
        <dbReference type="EMBL" id="KAF5771884.1"/>
    </source>
</evidence>
<name>A0A9K3EEX4_HELAN</name>
<keyword evidence="2" id="KW-1185">Reference proteome</keyword>
<proteinExistence type="predicted"/>
<dbReference type="Proteomes" id="UP000215914">
    <property type="component" value="Unassembled WGS sequence"/>
</dbReference>
<protein>
    <submittedName>
        <fullName evidence="1">Uncharacterized protein</fullName>
    </submittedName>
</protein>
<dbReference type="EMBL" id="MNCJ02000328">
    <property type="protein sequence ID" value="KAF5771884.1"/>
    <property type="molecule type" value="Genomic_DNA"/>
</dbReference>
<dbReference type="Gramene" id="mRNA:HanXRQr2_Chr13g0570131">
    <property type="protein sequence ID" value="CDS:HanXRQr2_Chr13g0570131.1"/>
    <property type="gene ID" value="HanXRQr2_Chr13g0570131"/>
</dbReference>
<reference evidence="1" key="1">
    <citation type="journal article" date="2017" name="Nature">
        <title>The sunflower genome provides insights into oil metabolism, flowering and Asterid evolution.</title>
        <authorList>
            <person name="Badouin H."/>
            <person name="Gouzy J."/>
            <person name="Grassa C.J."/>
            <person name="Murat F."/>
            <person name="Staton S.E."/>
            <person name="Cottret L."/>
            <person name="Lelandais-Briere C."/>
            <person name="Owens G.L."/>
            <person name="Carrere S."/>
            <person name="Mayjonade B."/>
            <person name="Legrand L."/>
            <person name="Gill N."/>
            <person name="Kane N.C."/>
            <person name="Bowers J.E."/>
            <person name="Hubner S."/>
            <person name="Bellec A."/>
            <person name="Berard A."/>
            <person name="Berges H."/>
            <person name="Blanchet N."/>
            <person name="Boniface M.C."/>
            <person name="Brunel D."/>
            <person name="Catrice O."/>
            <person name="Chaidir N."/>
            <person name="Claudel C."/>
            <person name="Donnadieu C."/>
            <person name="Faraut T."/>
            <person name="Fievet G."/>
            <person name="Helmstetter N."/>
            <person name="King M."/>
            <person name="Knapp S.J."/>
            <person name="Lai Z."/>
            <person name="Le Paslier M.C."/>
            <person name="Lippi Y."/>
            <person name="Lorenzon L."/>
            <person name="Mandel J.R."/>
            <person name="Marage G."/>
            <person name="Marchand G."/>
            <person name="Marquand E."/>
            <person name="Bret-Mestries E."/>
            <person name="Morien E."/>
            <person name="Nambeesan S."/>
            <person name="Nguyen T."/>
            <person name="Pegot-Espagnet P."/>
            <person name="Pouilly N."/>
            <person name="Raftis F."/>
            <person name="Sallet E."/>
            <person name="Schiex T."/>
            <person name="Thomas J."/>
            <person name="Vandecasteele C."/>
            <person name="Vares D."/>
            <person name="Vear F."/>
            <person name="Vautrin S."/>
            <person name="Crespi M."/>
            <person name="Mangin B."/>
            <person name="Burke J.M."/>
            <person name="Salse J."/>
            <person name="Munos S."/>
            <person name="Vincourt P."/>
            <person name="Rieseberg L.H."/>
            <person name="Langlade N.B."/>
        </authorList>
    </citation>
    <scope>NUCLEOTIDE SEQUENCE</scope>
    <source>
        <tissue evidence="1">Leaves</tissue>
    </source>
</reference>